<proteinExistence type="predicted"/>
<name>A0A6G0ZSM8_APHCR</name>
<reference evidence="1 2" key="1">
    <citation type="submission" date="2019-08" db="EMBL/GenBank/DDBJ databases">
        <title>Whole genome of Aphis craccivora.</title>
        <authorList>
            <person name="Voronova N.V."/>
            <person name="Shulinski R.S."/>
            <person name="Bandarenka Y.V."/>
            <person name="Zhorov D.G."/>
            <person name="Warner D."/>
        </authorList>
    </citation>
    <scope>NUCLEOTIDE SEQUENCE [LARGE SCALE GENOMIC DNA]</scope>
    <source>
        <strain evidence="1">180601</strain>
        <tissue evidence="1">Whole Body</tissue>
    </source>
</reference>
<protein>
    <submittedName>
        <fullName evidence="1">Uncharacterized protein</fullName>
    </submittedName>
</protein>
<dbReference type="EMBL" id="VUJU01000014">
    <property type="protein sequence ID" value="KAF0774016.1"/>
    <property type="molecule type" value="Genomic_DNA"/>
</dbReference>
<accession>A0A6G0ZSM8</accession>
<dbReference type="AlphaFoldDB" id="A0A6G0ZSM8"/>
<comment type="caution">
    <text evidence="1">The sequence shown here is derived from an EMBL/GenBank/DDBJ whole genome shotgun (WGS) entry which is preliminary data.</text>
</comment>
<organism evidence="1 2">
    <name type="scientific">Aphis craccivora</name>
    <name type="common">Cowpea aphid</name>
    <dbReference type="NCBI Taxonomy" id="307492"/>
    <lineage>
        <taxon>Eukaryota</taxon>
        <taxon>Metazoa</taxon>
        <taxon>Ecdysozoa</taxon>
        <taxon>Arthropoda</taxon>
        <taxon>Hexapoda</taxon>
        <taxon>Insecta</taxon>
        <taxon>Pterygota</taxon>
        <taxon>Neoptera</taxon>
        <taxon>Paraneoptera</taxon>
        <taxon>Hemiptera</taxon>
        <taxon>Sternorrhyncha</taxon>
        <taxon>Aphidomorpha</taxon>
        <taxon>Aphidoidea</taxon>
        <taxon>Aphididae</taxon>
        <taxon>Aphidini</taxon>
        <taxon>Aphis</taxon>
        <taxon>Aphis</taxon>
    </lineage>
</organism>
<dbReference type="Proteomes" id="UP000478052">
    <property type="component" value="Unassembled WGS sequence"/>
</dbReference>
<sequence length="197" mass="22053">MILTTFSDGVGYCFINKLILTCKNSQHLVSRAGSRVPSTSVKFRQRFSSICIQSFNVSDKHKITDTAYIENITTSRRYIVLIRTLIHVEDADECEKLAIDGKRAGRDIELGEGGKRERLEQTVPDRVERIGPGDAQPYLHGVVLVIRIHEPIVHQEIGVGAHPVEYVHLVFGREVAVSVAHARVARLVEFGGQLQNR</sequence>
<keyword evidence="2" id="KW-1185">Reference proteome</keyword>
<gene>
    <name evidence="1" type="ORF">FWK35_00000345</name>
</gene>
<evidence type="ECO:0000313" key="2">
    <source>
        <dbReference type="Proteomes" id="UP000478052"/>
    </source>
</evidence>
<evidence type="ECO:0000313" key="1">
    <source>
        <dbReference type="EMBL" id="KAF0774016.1"/>
    </source>
</evidence>